<evidence type="ECO:0000313" key="9">
    <source>
        <dbReference type="EMBL" id="MDP8172633.1"/>
    </source>
</evidence>
<evidence type="ECO:0000313" key="8">
    <source>
        <dbReference type="EMBL" id="MDP8084954.1"/>
    </source>
</evidence>
<proteinExistence type="inferred from homology"/>
<dbReference type="InterPro" id="IPR036271">
    <property type="entry name" value="Tet_transcr_reg_TetR-rel_C_sf"/>
</dbReference>
<dbReference type="Proteomes" id="UP001224812">
    <property type="component" value="Unassembled WGS sequence"/>
</dbReference>
<keyword evidence="4 5" id="KW-0131">Cell cycle</keyword>
<dbReference type="Proteomes" id="UP001231736">
    <property type="component" value="Unassembled WGS sequence"/>
</dbReference>
<sequence length="203" mass="23741">MLEPIIKMPKKSVKERQQQVLEVLLTLLNSEDGMQRVTTARLAEAVGVSEGALYRYYPSKTSMFEALLDNIESALISQIKVVSHREDNTLSRIKAILYTILEFARKNPGVTRILTGHALMFEDDILKMRVAKFFDGLELQFANILQMRKLREGRAFDTDIRLLSIFLINFCEGQFLRLVRSNFRYDQFQNFEKQWRLIKPIFE</sequence>
<dbReference type="InterPro" id="IPR001647">
    <property type="entry name" value="HTH_TetR"/>
</dbReference>
<evidence type="ECO:0000313" key="12">
    <source>
        <dbReference type="Proteomes" id="UP000198883"/>
    </source>
</evidence>
<dbReference type="GO" id="GO:0010974">
    <property type="term" value="P:negative regulation of division septum assembly"/>
    <property type="evidence" value="ECO:0007669"/>
    <property type="project" value="InterPro"/>
</dbReference>
<evidence type="ECO:0000256" key="5">
    <source>
        <dbReference type="HAMAP-Rule" id="MF_01839"/>
    </source>
</evidence>
<dbReference type="InterPro" id="IPR054580">
    <property type="entry name" value="SlmA-like_C"/>
</dbReference>
<dbReference type="PANTHER" id="PTHR43479:SF11">
    <property type="entry name" value="ACREF_ENVCD OPERON REPRESSOR-RELATED"/>
    <property type="match status" value="1"/>
</dbReference>
<dbReference type="EMBL" id="JASAYQ010000005">
    <property type="protein sequence ID" value="MDP8172633.1"/>
    <property type="molecule type" value="Genomic_DNA"/>
</dbReference>
<keyword evidence="3 5" id="KW-0238">DNA-binding</keyword>
<dbReference type="PROSITE" id="PS50977">
    <property type="entry name" value="HTH_TETR_2"/>
    <property type="match status" value="1"/>
</dbReference>
<keyword evidence="13" id="KW-1185">Reference proteome</keyword>
<feature type="domain" description="HTH tetR-type" evidence="7">
    <location>
        <begin position="14"/>
        <end position="75"/>
    </location>
</feature>
<gene>
    <name evidence="5 8" type="primary">slmA</name>
    <name evidence="8" type="ORF">QJT92_03280</name>
    <name evidence="9" type="ORF">QJU93_04610</name>
    <name evidence="10" type="ORF">QJU97_01580</name>
    <name evidence="11" type="ORF">SAMN05444853_10957</name>
</gene>
<dbReference type="GO" id="GO:0005737">
    <property type="term" value="C:cytoplasm"/>
    <property type="evidence" value="ECO:0007669"/>
    <property type="project" value="UniProtKB-UniRule"/>
</dbReference>
<dbReference type="GO" id="GO:0043590">
    <property type="term" value="C:bacterial nucleoid"/>
    <property type="evidence" value="ECO:0007669"/>
    <property type="project" value="UniProtKB-UniRule"/>
</dbReference>
<dbReference type="RefSeq" id="WP_090921427.1">
    <property type="nucleotide sequence ID" value="NZ_CP016180.1"/>
</dbReference>
<feature type="DNA-binding region" description="H-T-H motif" evidence="6">
    <location>
        <begin position="38"/>
        <end position="57"/>
    </location>
</feature>
<evidence type="ECO:0000259" key="7">
    <source>
        <dbReference type="PROSITE" id="PS50977"/>
    </source>
</evidence>
<name>A0A1H7WR62_9PAST</name>
<evidence type="ECO:0000256" key="2">
    <source>
        <dbReference type="ARBA" id="ARBA00022618"/>
    </source>
</evidence>
<evidence type="ECO:0000313" key="10">
    <source>
        <dbReference type="EMBL" id="MDP8174149.1"/>
    </source>
</evidence>
<dbReference type="InterPro" id="IPR009057">
    <property type="entry name" value="Homeodomain-like_sf"/>
</dbReference>
<comment type="similarity">
    <text evidence="5">Belongs to the nucleoid occlusion factor SlmA family.</text>
</comment>
<comment type="function">
    <text evidence="5">Required for nucleoid occlusion (NO) phenomenon, which prevents Z-ring formation and cell division over the nucleoid. Acts as a DNA-associated cell division inhibitor that binds simultaneously chromosomal DNA and FtsZ, and disrupts the assembly of FtsZ polymers. SlmA-DNA-binding sequences (SBS) are dispersed on non-Ter regions of the chromosome, preventing FtsZ polymerization at these regions.</text>
</comment>
<dbReference type="PANTHER" id="PTHR43479">
    <property type="entry name" value="ACREF/ENVCD OPERON REPRESSOR-RELATED"/>
    <property type="match status" value="1"/>
</dbReference>
<dbReference type="NCBIfam" id="NF007015">
    <property type="entry name" value="PRK09480.1"/>
    <property type="match status" value="1"/>
</dbReference>
<evidence type="ECO:0000256" key="1">
    <source>
        <dbReference type="ARBA" id="ARBA00022490"/>
    </source>
</evidence>
<dbReference type="Gene3D" id="1.10.357.10">
    <property type="entry name" value="Tetracycline Repressor, domain 2"/>
    <property type="match status" value="1"/>
</dbReference>
<evidence type="ECO:0000313" key="11">
    <source>
        <dbReference type="EMBL" id="SEM23705.1"/>
    </source>
</evidence>
<dbReference type="EMBL" id="FOBN01000009">
    <property type="protein sequence ID" value="SEM23705.1"/>
    <property type="molecule type" value="Genomic_DNA"/>
</dbReference>
<dbReference type="Pfam" id="PF22276">
    <property type="entry name" value="SlmA-like_C"/>
    <property type="match status" value="1"/>
</dbReference>
<dbReference type="AlphaFoldDB" id="A0A1H7WR62"/>
<dbReference type="Proteomes" id="UP000198883">
    <property type="component" value="Unassembled WGS sequence"/>
</dbReference>
<dbReference type="Pfam" id="PF00440">
    <property type="entry name" value="TetR_N"/>
    <property type="match status" value="1"/>
</dbReference>
<dbReference type="GO" id="GO:0051301">
    <property type="term" value="P:cell division"/>
    <property type="evidence" value="ECO:0007669"/>
    <property type="project" value="UniProtKB-KW"/>
</dbReference>
<dbReference type="GeneID" id="83545462"/>
<dbReference type="STRING" id="97481.SAMN05444853_10957"/>
<dbReference type="InterPro" id="IPR050624">
    <property type="entry name" value="HTH-type_Tx_Regulator"/>
</dbReference>
<dbReference type="GO" id="GO:0043565">
    <property type="term" value="F:sequence-specific DNA binding"/>
    <property type="evidence" value="ECO:0007669"/>
    <property type="project" value="UniProtKB-UniRule"/>
</dbReference>
<evidence type="ECO:0000256" key="6">
    <source>
        <dbReference type="PROSITE-ProRule" id="PRU00335"/>
    </source>
</evidence>
<organism evidence="11 12">
    <name type="scientific">Phocoenobacter skyensis</name>
    <dbReference type="NCBI Taxonomy" id="97481"/>
    <lineage>
        <taxon>Bacteria</taxon>
        <taxon>Pseudomonadati</taxon>
        <taxon>Pseudomonadota</taxon>
        <taxon>Gammaproteobacteria</taxon>
        <taxon>Pasteurellales</taxon>
        <taxon>Pasteurellaceae</taxon>
        <taxon>Phocoenobacter</taxon>
    </lineage>
</organism>
<reference evidence="9" key="4">
    <citation type="journal article" date="2023" name="Front. Microbiol.">
        <title>Phylogeography and host specificity of Pasteurellaceae pathogenic to sea-farmed fish in the north-east Atlantic.</title>
        <authorList>
            <person name="Gulla S."/>
            <person name="Colquhoun D.J."/>
            <person name="Olsen A.B."/>
            <person name="Spilsberg B."/>
            <person name="Lagesen K."/>
            <person name="Aakesson C.P."/>
            <person name="Strom S."/>
            <person name="Manji F."/>
            <person name="Birkbeck T.H."/>
            <person name="Nilsen H.K."/>
        </authorList>
    </citation>
    <scope>NUCLEOTIDE SEQUENCE</scope>
    <source>
        <strain evidence="10">98B1</strain>
        <strain evidence="9">TW16_20</strain>
    </source>
</reference>
<accession>A0A1H7WR62</accession>
<protein>
    <recommendedName>
        <fullName evidence="5">Nucleoid occlusion factor SlmA</fullName>
    </recommendedName>
</protein>
<keyword evidence="2 5" id="KW-0132">Cell division</keyword>
<dbReference type="SUPFAM" id="SSF48498">
    <property type="entry name" value="Tetracyclin repressor-like, C-terminal domain"/>
    <property type="match status" value="1"/>
</dbReference>
<dbReference type="EMBL" id="JASAYT010000003">
    <property type="protein sequence ID" value="MDP8174149.1"/>
    <property type="molecule type" value="Genomic_DNA"/>
</dbReference>
<dbReference type="OrthoDB" id="9179041at2"/>
<comment type="subunit">
    <text evidence="5">Homodimer. Interacts with FtsZ.</text>
</comment>
<dbReference type="HAMAP" id="MF_01839">
    <property type="entry name" value="NO_factor_SlmA"/>
    <property type="match status" value="1"/>
</dbReference>
<evidence type="ECO:0000256" key="3">
    <source>
        <dbReference type="ARBA" id="ARBA00023125"/>
    </source>
</evidence>
<comment type="subcellular location">
    <subcellularLocation>
        <location evidence="5">Cytoplasm</location>
        <location evidence="5">Nucleoid</location>
    </subcellularLocation>
</comment>
<dbReference type="EMBL" id="JASAVS010000004">
    <property type="protein sequence ID" value="MDP8084954.1"/>
    <property type="molecule type" value="Genomic_DNA"/>
</dbReference>
<dbReference type="SUPFAM" id="SSF46689">
    <property type="entry name" value="Homeodomain-like"/>
    <property type="match status" value="1"/>
</dbReference>
<reference evidence="8 13" key="3">
    <citation type="journal article" date="2023" name="Front. Microbiol.">
        <title>Phylogeography and host specificity of Pasteurellaceae pathogenic to sea-farmed fish in the north-east Atlantic.</title>
        <authorList>
            <person name="Gulla S."/>
            <person name="Colquhoun D.J."/>
            <person name="Olsen A.B."/>
            <person name="Spilsberg B."/>
            <person name="Lagesen K."/>
            <person name="Aakesson C.P."/>
            <person name="Strom S."/>
            <person name="Manji F."/>
            <person name="Birkbeck T.H."/>
            <person name="Nilsen H.K."/>
        </authorList>
    </citation>
    <scope>NUCLEOTIDE SEQUENCE [LARGE SCALE GENOMIC DNA]</scope>
    <source>
        <strain evidence="8 13">VIO11850</strain>
    </source>
</reference>
<dbReference type="Proteomes" id="UP001236239">
    <property type="component" value="Unassembled WGS sequence"/>
</dbReference>
<evidence type="ECO:0000313" key="13">
    <source>
        <dbReference type="Proteomes" id="UP001224812"/>
    </source>
</evidence>
<evidence type="ECO:0000256" key="4">
    <source>
        <dbReference type="ARBA" id="ARBA00023306"/>
    </source>
</evidence>
<reference evidence="12" key="1">
    <citation type="submission" date="2016-10" db="EMBL/GenBank/DDBJ databases">
        <authorList>
            <person name="Varghese N."/>
            <person name="Submissions S."/>
        </authorList>
    </citation>
    <scope>NUCLEOTIDE SEQUENCE [LARGE SCALE GENOMIC DNA]</scope>
    <source>
        <strain evidence="12">DSM 24204</strain>
    </source>
</reference>
<keyword evidence="1 5" id="KW-0963">Cytoplasm</keyword>
<dbReference type="InterPro" id="IPR023769">
    <property type="entry name" value="NO_SlmA"/>
</dbReference>
<reference evidence="11" key="2">
    <citation type="submission" date="2016-10" db="EMBL/GenBank/DDBJ databases">
        <authorList>
            <person name="de Groot N.N."/>
        </authorList>
    </citation>
    <scope>NUCLEOTIDE SEQUENCE [LARGE SCALE GENOMIC DNA]</scope>
    <source>
        <strain evidence="11">DSM 24204</strain>
    </source>
</reference>